<dbReference type="Pfam" id="PF08327">
    <property type="entry name" value="AHSA1"/>
    <property type="match status" value="1"/>
</dbReference>
<dbReference type="AlphaFoldDB" id="A0A328AT59"/>
<name>A0A328AT59_9CAUL</name>
<protein>
    <submittedName>
        <fullName evidence="3">ATPase</fullName>
    </submittedName>
</protein>
<dbReference type="RefSeq" id="WP_111455584.1">
    <property type="nucleotide sequence ID" value="NZ_QFYP01000001.1"/>
</dbReference>
<proteinExistence type="inferred from homology"/>
<accession>A0A328AT59</accession>
<gene>
    <name evidence="3" type="ORF">DJ021_00035</name>
</gene>
<dbReference type="InterPro" id="IPR023393">
    <property type="entry name" value="START-like_dom_sf"/>
</dbReference>
<comment type="caution">
    <text evidence="3">The sequence shown here is derived from an EMBL/GenBank/DDBJ whole genome shotgun (WGS) entry which is preliminary data.</text>
</comment>
<dbReference type="Proteomes" id="UP000249842">
    <property type="component" value="Unassembled WGS sequence"/>
</dbReference>
<organism evidence="3 4">
    <name type="scientific">Phenylobacterium hankyongense</name>
    <dbReference type="NCBI Taxonomy" id="1813876"/>
    <lineage>
        <taxon>Bacteria</taxon>
        <taxon>Pseudomonadati</taxon>
        <taxon>Pseudomonadota</taxon>
        <taxon>Alphaproteobacteria</taxon>
        <taxon>Caulobacterales</taxon>
        <taxon>Caulobacteraceae</taxon>
        <taxon>Phenylobacterium</taxon>
    </lineage>
</organism>
<dbReference type="SUPFAM" id="SSF55961">
    <property type="entry name" value="Bet v1-like"/>
    <property type="match status" value="1"/>
</dbReference>
<evidence type="ECO:0000313" key="4">
    <source>
        <dbReference type="Proteomes" id="UP000249842"/>
    </source>
</evidence>
<feature type="domain" description="Activator of Hsp90 ATPase homologue 1/2-like C-terminal" evidence="2">
    <location>
        <begin position="28"/>
        <end position="148"/>
    </location>
</feature>
<dbReference type="Gene3D" id="3.30.530.20">
    <property type="match status" value="1"/>
</dbReference>
<comment type="similarity">
    <text evidence="1">Belongs to the AHA1 family.</text>
</comment>
<evidence type="ECO:0000313" key="3">
    <source>
        <dbReference type="EMBL" id="RAK58312.1"/>
    </source>
</evidence>
<evidence type="ECO:0000256" key="1">
    <source>
        <dbReference type="ARBA" id="ARBA00006817"/>
    </source>
</evidence>
<sequence length="177" mass="20361">MTDTTTLDAYGVLIEPMTLRLQRMLPGPIERIWSYLTESELRGKWLATGEMELKPGGAFEFVWHNDRLTDHPEDRPAGIEAQHSMRSQVVQVDPPRLLTIAWGERGDVTFELEPRGAEVLLTVTHRRLPDRDTLLKVSAGWHAHLDLLGVRVRGGQSTSFWREWSRLRTDYDARLPH</sequence>
<evidence type="ECO:0000259" key="2">
    <source>
        <dbReference type="Pfam" id="PF08327"/>
    </source>
</evidence>
<reference evidence="4" key="1">
    <citation type="submission" date="2018-05" db="EMBL/GenBank/DDBJ databases">
        <authorList>
            <person name="Li X."/>
        </authorList>
    </citation>
    <scope>NUCLEOTIDE SEQUENCE [LARGE SCALE GENOMIC DNA]</scope>
    <source>
        <strain evidence="4">HKS-05</strain>
    </source>
</reference>
<dbReference type="InterPro" id="IPR013538">
    <property type="entry name" value="ASHA1/2-like_C"/>
</dbReference>
<dbReference type="OrthoDB" id="9800600at2"/>
<dbReference type="EMBL" id="QFYP01000001">
    <property type="protein sequence ID" value="RAK58312.1"/>
    <property type="molecule type" value="Genomic_DNA"/>
</dbReference>
<keyword evidence="4" id="KW-1185">Reference proteome</keyword>
<dbReference type="CDD" id="cd08899">
    <property type="entry name" value="SRPBCC_CalC_Aha1-like_6"/>
    <property type="match status" value="1"/>
</dbReference>